<feature type="domain" description="Spore germination GerAC-like C-terminal" evidence="8">
    <location>
        <begin position="196"/>
        <end position="363"/>
    </location>
</feature>
<dbReference type="InterPro" id="IPR046953">
    <property type="entry name" value="Spore_GerAC-like_C"/>
</dbReference>
<name>A0ABX3HDM2_PAEBO</name>
<dbReference type="InterPro" id="IPR008844">
    <property type="entry name" value="Spore_GerAC-like"/>
</dbReference>
<evidence type="ECO:0000256" key="3">
    <source>
        <dbReference type="ARBA" id="ARBA00022544"/>
    </source>
</evidence>
<keyword evidence="4" id="KW-0732">Signal</keyword>
<dbReference type="Pfam" id="PF05504">
    <property type="entry name" value="Spore_GerAC"/>
    <property type="match status" value="1"/>
</dbReference>
<dbReference type="Pfam" id="PF25198">
    <property type="entry name" value="Spore_GerAC_N"/>
    <property type="match status" value="1"/>
</dbReference>
<keyword evidence="7" id="KW-0449">Lipoprotein</keyword>
<evidence type="ECO:0000313" key="11">
    <source>
        <dbReference type="Proteomes" id="UP000187412"/>
    </source>
</evidence>
<comment type="similarity">
    <text evidence="2">Belongs to the GerABKC lipoprotein family.</text>
</comment>
<proteinExistence type="inferred from homology"/>
<dbReference type="Gene3D" id="3.30.300.210">
    <property type="entry name" value="Nutrient germinant receptor protein C, domain 3"/>
    <property type="match status" value="1"/>
</dbReference>
<accession>A0ABX3HDM2</accession>
<sequence length="366" mass="41366">MNNKLFISMAVLLLLTGCKSDERILEKLGMVQTSSYDLLENNKLKVTSCVPVIDPNSTIRRELLSAEVDSIKEARLHFSRQTDLKVVSGQLRDSLFGAKLAKAGVEDYIDTLLRDPSIALGVRVTVVEGDAGELLTKNFKPHTDTGRYITHMLEKEAAGNSIPATTFYEFSRDYNDDGIDPVTPIVKDAGNKVLIDGIALFQEDRYVTKISAEDGIIFGLFRDDLRQGEIAINLGQEDGKKVVVMFSSLLNKRKIKVHHLEDGRFKIDLSASIQGSVLEYTGKQKLNEEKDRNELEQQISEYITARARKMVQQMQQYNVDSFGIGVHVRNSLSYKEWKALNWREVYPEIEVECQTKVTIKDYGKYS</sequence>
<comment type="caution">
    <text evidence="10">The sequence shown here is derived from an EMBL/GenBank/DDBJ whole genome shotgun (WGS) entry which is preliminary data.</text>
</comment>
<evidence type="ECO:0000259" key="9">
    <source>
        <dbReference type="Pfam" id="PF25198"/>
    </source>
</evidence>
<reference evidence="10 11" key="1">
    <citation type="submission" date="2016-10" db="EMBL/GenBank/DDBJ databases">
        <title>Paenibacillus species isolates.</title>
        <authorList>
            <person name="Beno S.M."/>
        </authorList>
    </citation>
    <scope>NUCLEOTIDE SEQUENCE [LARGE SCALE GENOMIC DNA]</scope>
    <source>
        <strain evidence="10 11">FSL H7-0744</strain>
    </source>
</reference>
<evidence type="ECO:0000256" key="4">
    <source>
        <dbReference type="ARBA" id="ARBA00022729"/>
    </source>
</evidence>
<evidence type="ECO:0000256" key="1">
    <source>
        <dbReference type="ARBA" id="ARBA00004635"/>
    </source>
</evidence>
<dbReference type="InterPro" id="IPR057336">
    <property type="entry name" value="GerAC_N"/>
</dbReference>
<dbReference type="Proteomes" id="UP000187412">
    <property type="component" value="Unassembled WGS sequence"/>
</dbReference>
<evidence type="ECO:0000256" key="6">
    <source>
        <dbReference type="ARBA" id="ARBA00023139"/>
    </source>
</evidence>
<dbReference type="PROSITE" id="PS51257">
    <property type="entry name" value="PROKAR_LIPOPROTEIN"/>
    <property type="match status" value="1"/>
</dbReference>
<evidence type="ECO:0000256" key="7">
    <source>
        <dbReference type="ARBA" id="ARBA00023288"/>
    </source>
</evidence>
<dbReference type="RefSeq" id="WP_076110775.1">
    <property type="nucleotide sequence ID" value="NZ_MPTB01000013.1"/>
</dbReference>
<feature type="domain" description="Spore germination protein N-terminal" evidence="9">
    <location>
        <begin position="21"/>
        <end position="187"/>
    </location>
</feature>
<keyword evidence="6" id="KW-0564">Palmitate</keyword>
<protein>
    <submittedName>
        <fullName evidence="10">Uncharacterized protein</fullName>
    </submittedName>
</protein>
<keyword evidence="5" id="KW-0472">Membrane</keyword>
<dbReference type="NCBIfam" id="TIGR02887">
    <property type="entry name" value="spore_ger_x_C"/>
    <property type="match status" value="1"/>
</dbReference>
<comment type="subcellular location">
    <subcellularLocation>
        <location evidence="1">Membrane</location>
        <topology evidence="1">Lipid-anchor</topology>
    </subcellularLocation>
</comment>
<keyword evidence="3" id="KW-0309">Germination</keyword>
<evidence type="ECO:0000259" key="8">
    <source>
        <dbReference type="Pfam" id="PF05504"/>
    </source>
</evidence>
<dbReference type="InterPro" id="IPR038501">
    <property type="entry name" value="Spore_GerAC_C_sf"/>
</dbReference>
<dbReference type="PANTHER" id="PTHR35789">
    <property type="entry name" value="SPORE GERMINATION PROTEIN B3"/>
    <property type="match status" value="1"/>
</dbReference>
<keyword evidence="11" id="KW-1185">Reference proteome</keyword>
<gene>
    <name evidence="10" type="ORF">BSK56_12320</name>
</gene>
<evidence type="ECO:0000313" key="10">
    <source>
        <dbReference type="EMBL" id="OMD48084.1"/>
    </source>
</evidence>
<dbReference type="PANTHER" id="PTHR35789:SF1">
    <property type="entry name" value="SPORE GERMINATION PROTEIN B3"/>
    <property type="match status" value="1"/>
</dbReference>
<evidence type="ECO:0000256" key="5">
    <source>
        <dbReference type="ARBA" id="ARBA00023136"/>
    </source>
</evidence>
<dbReference type="EMBL" id="MPTB01000013">
    <property type="protein sequence ID" value="OMD48084.1"/>
    <property type="molecule type" value="Genomic_DNA"/>
</dbReference>
<organism evidence="10 11">
    <name type="scientific">Paenibacillus borealis</name>
    <dbReference type="NCBI Taxonomy" id="160799"/>
    <lineage>
        <taxon>Bacteria</taxon>
        <taxon>Bacillati</taxon>
        <taxon>Bacillota</taxon>
        <taxon>Bacilli</taxon>
        <taxon>Bacillales</taxon>
        <taxon>Paenibacillaceae</taxon>
        <taxon>Paenibacillus</taxon>
    </lineage>
</organism>
<evidence type="ECO:0000256" key="2">
    <source>
        <dbReference type="ARBA" id="ARBA00007886"/>
    </source>
</evidence>